<dbReference type="Proteomes" id="UP000252585">
    <property type="component" value="Unassembled WGS sequence"/>
</dbReference>
<evidence type="ECO:0000313" key="2">
    <source>
        <dbReference type="Proteomes" id="UP000252585"/>
    </source>
</evidence>
<proteinExistence type="predicted"/>
<organism evidence="1 2">
    <name type="scientific">Saliterribacillus persicus</name>
    <dbReference type="NCBI Taxonomy" id="930114"/>
    <lineage>
        <taxon>Bacteria</taxon>
        <taxon>Bacillati</taxon>
        <taxon>Bacillota</taxon>
        <taxon>Bacilli</taxon>
        <taxon>Bacillales</taxon>
        <taxon>Bacillaceae</taxon>
        <taxon>Saliterribacillus</taxon>
    </lineage>
</organism>
<sequence length="79" mass="9165">MKDDKIMKLKNVSFRHEKGWAIEHVNSPIGKGQYLGLVVTNGSRKCTLRFVEMEDFTLRFMDSLKRKGFITLWGCLTNV</sequence>
<keyword evidence="2" id="KW-1185">Reference proteome</keyword>
<protein>
    <submittedName>
        <fullName evidence="1">Uncharacterized protein</fullName>
    </submittedName>
</protein>
<comment type="caution">
    <text evidence="1">The sequence shown here is derived from an EMBL/GenBank/DDBJ whole genome shotgun (WGS) entry which is preliminary data.</text>
</comment>
<reference evidence="1 2" key="1">
    <citation type="submission" date="2018-07" db="EMBL/GenBank/DDBJ databases">
        <title>Genomic Encyclopedia of Type Strains, Phase IV (KMG-IV): sequencing the most valuable type-strain genomes for metagenomic binning, comparative biology and taxonomic classification.</title>
        <authorList>
            <person name="Goeker M."/>
        </authorList>
    </citation>
    <scope>NUCLEOTIDE SEQUENCE [LARGE SCALE GENOMIC DNA]</scope>
    <source>
        <strain evidence="1 2">DSM 27696</strain>
    </source>
</reference>
<dbReference type="AlphaFoldDB" id="A0A368XD37"/>
<name>A0A368XD37_9BACI</name>
<dbReference type="RefSeq" id="WP_114353546.1">
    <property type="nucleotide sequence ID" value="NZ_QPJJ01000010.1"/>
</dbReference>
<gene>
    <name evidence="1" type="ORF">DFR57_11099</name>
</gene>
<evidence type="ECO:0000313" key="1">
    <source>
        <dbReference type="EMBL" id="RCW65881.1"/>
    </source>
</evidence>
<accession>A0A368XD37</accession>
<dbReference type="EMBL" id="QPJJ01000010">
    <property type="protein sequence ID" value="RCW65881.1"/>
    <property type="molecule type" value="Genomic_DNA"/>
</dbReference>